<organism evidence="2 3">
    <name type="scientific">Lottia gigantea</name>
    <name type="common">Giant owl limpet</name>
    <dbReference type="NCBI Taxonomy" id="225164"/>
    <lineage>
        <taxon>Eukaryota</taxon>
        <taxon>Metazoa</taxon>
        <taxon>Spiralia</taxon>
        <taxon>Lophotrochozoa</taxon>
        <taxon>Mollusca</taxon>
        <taxon>Gastropoda</taxon>
        <taxon>Patellogastropoda</taxon>
        <taxon>Lottioidea</taxon>
        <taxon>Lottiidae</taxon>
        <taxon>Lottia</taxon>
    </lineage>
</organism>
<keyword evidence="3" id="KW-1185">Reference proteome</keyword>
<dbReference type="AlphaFoldDB" id="V3ZTW9"/>
<proteinExistence type="predicted"/>
<accession>V3ZTW9</accession>
<dbReference type="EMBL" id="KB203188">
    <property type="protein sequence ID" value="ESO86015.1"/>
    <property type="molecule type" value="Genomic_DNA"/>
</dbReference>
<dbReference type="STRING" id="225164.V3ZTW9"/>
<evidence type="ECO:0000256" key="1">
    <source>
        <dbReference type="SAM" id="MobiDB-lite"/>
    </source>
</evidence>
<dbReference type="GeneID" id="20240636"/>
<name>V3ZTW9_LOTGI</name>
<evidence type="ECO:0000313" key="2">
    <source>
        <dbReference type="EMBL" id="ESO86015.1"/>
    </source>
</evidence>
<gene>
    <name evidence="2" type="ORF">LOTGIDRAFT_167519</name>
</gene>
<dbReference type="HOGENOM" id="CLU_1857558_0_0_1"/>
<sequence length="138" mass="15232">MDALSCGRDSGSRSMSVRELIRRASAANREAREQAGDDSGLIPAASWSPDPPSYDSIRPGDTERPSLLRPSSSPALSCLNLQPELSNLCLPPVKLDEKERRKNAVEILRVLCESSVLQPHLEELLTAKYVPFDQLYLN</sequence>
<dbReference type="RefSeq" id="XP_009063268.1">
    <property type="nucleotide sequence ID" value="XM_009065020.1"/>
</dbReference>
<dbReference type="CTD" id="20240636"/>
<dbReference type="KEGG" id="lgi:LOTGIDRAFT_167519"/>
<reference evidence="2 3" key="1">
    <citation type="journal article" date="2013" name="Nature">
        <title>Insights into bilaterian evolution from three spiralian genomes.</title>
        <authorList>
            <person name="Simakov O."/>
            <person name="Marletaz F."/>
            <person name="Cho S.J."/>
            <person name="Edsinger-Gonzales E."/>
            <person name="Havlak P."/>
            <person name="Hellsten U."/>
            <person name="Kuo D.H."/>
            <person name="Larsson T."/>
            <person name="Lv J."/>
            <person name="Arendt D."/>
            <person name="Savage R."/>
            <person name="Osoegawa K."/>
            <person name="de Jong P."/>
            <person name="Grimwood J."/>
            <person name="Chapman J.A."/>
            <person name="Shapiro H."/>
            <person name="Aerts A."/>
            <person name="Otillar R.P."/>
            <person name="Terry A.Y."/>
            <person name="Boore J.L."/>
            <person name="Grigoriev I.V."/>
            <person name="Lindberg D.R."/>
            <person name="Seaver E.C."/>
            <person name="Weisblat D.A."/>
            <person name="Putnam N.H."/>
            <person name="Rokhsar D.S."/>
        </authorList>
    </citation>
    <scope>NUCLEOTIDE SEQUENCE [LARGE SCALE GENOMIC DNA]</scope>
</reference>
<dbReference type="Proteomes" id="UP000030746">
    <property type="component" value="Unassembled WGS sequence"/>
</dbReference>
<feature type="region of interest" description="Disordered" evidence="1">
    <location>
        <begin position="1"/>
        <end position="73"/>
    </location>
</feature>
<protein>
    <submittedName>
        <fullName evidence="2">Uncharacterized protein</fullName>
    </submittedName>
</protein>
<evidence type="ECO:0000313" key="3">
    <source>
        <dbReference type="Proteomes" id="UP000030746"/>
    </source>
</evidence>
<dbReference type="OrthoDB" id="298098at2759"/>